<evidence type="ECO:0000313" key="1">
    <source>
        <dbReference type="EMBL" id="GFO40454.1"/>
    </source>
</evidence>
<reference evidence="1 2" key="1">
    <citation type="journal article" date="2021" name="Elife">
        <title>Chloroplast acquisition without the gene transfer in kleptoplastic sea slugs, Plakobranchus ocellatus.</title>
        <authorList>
            <person name="Maeda T."/>
            <person name="Takahashi S."/>
            <person name="Yoshida T."/>
            <person name="Shimamura S."/>
            <person name="Takaki Y."/>
            <person name="Nagai Y."/>
            <person name="Toyoda A."/>
            <person name="Suzuki Y."/>
            <person name="Arimoto A."/>
            <person name="Ishii H."/>
            <person name="Satoh N."/>
            <person name="Nishiyama T."/>
            <person name="Hasebe M."/>
            <person name="Maruyama T."/>
            <person name="Minagawa J."/>
            <person name="Obokata J."/>
            <person name="Shigenobu S."/>
        </authorList>
    </citation>
    <scope>NUCLEOTIDE SEQUENCE [LARGE SCALE GENOMIC DNA]</scope>
</reference>
<dbReference type="Proteomes" id="UP000735302">
    <property type="component" value="Unassembled WGS sequence"/>
</dbReference>
<name>A0AAV4D8G9_9GAST</name>
<dbReference type="EMBL" id="BLXT01007613">
    <property type="protein sequence ID" value="GFO40454.1"/>
    <property type="molecule type" value="Genomic_DNA"/>
</dbReference>
<organism evidence="1 2">
    <name type="scientific">Plakobranchus ocellatus</name>
    <dbReference type="NCBI Taxonomy" id="259542"/>
    <lineage>
        <taxon>Eukaryota</taxon>
        <taxon>Metazoa</taxon>
        <taxon>Spiralia</taxon>
        <taxon>Lophotrochozoa</taxon>
        <taxon>Mollusca</taxon>
        <taxon>Gastropoda</taxon>
        <taxon>Heterobranchia</taxon>
        <taxon>Euthyneura</taxon>
        <taxon>Panpulmonata</taxon>
        <taxon>Sacoglossa</taxon>
        <taxon>Placobranchoidea</taxon>
        <taxon>Plakobranchidae</taxon>
        <taxon>Plakobranchus</taxon>
    </lineage>
</organism>
<proteinExistence type="predicted"/>
<protein>
    <submittedName>
        <fullName evidence="1">Uncharacterized protein</fullName>
    </submittedName>
</protein>
<comment type="caution">
    <text evidence="1">The sequence shown here is derived from an EMBL/GenBank/DDBJ whole genome shotgun (WGS) entry which is preliminary data.</text>
</comment>
<dbReference type="AlphaFoldDB" id="A0AAV4D8G9"/>
<gene>
    <name evidence="1" type="ORF">PoB_006695900</name>
</gene>
<keyword evidence="2" id="KW-1185">Reference proteome</keyword>
<sequence length="90" mass="9740">MPLSAAPTFRLPFACAPECPVFAKDLVSELGRCGRSFPHSSLERKSDKCMIPCISSITPTLRLHNALDLISGALDLILHDVCLLALSAEF</sequence>
<accession>A0AAV4D8G9</accession>
<evidence type="ECO:0000313" key="2">
    <source>
        <dbReference type="Proteomes" id="UP000735302"/>
    </source>
</evidence>